<comment type="caution">
    <text evidence="21">The sequence shown here is derived from an EMBL/GenBank/DDBJ whole genome shotgun (WGS) entry which is preliminary data.</text>
</comment>
<comment type="subcellular location">
    <subcellularLocation>
        <location evidence="18">Endoplasmic reticulum membrane</location>
    </subcellularLocation>
</comment>
<dbReference type="InterPro" id="IPR023208">
    <property type="entry name" value="P450R"/>
</dbReference>
<keyword evidence="14" id="KW-0443">Lipid metabolism</keyword>
<dbReference type="PROSITE" id="PS50902">
    <property type="entry name" value="FLAVODOXIN_LIKE"/>
    <property type="match status" value="1"/>
</dbReference>
<dbReference type="Gene3D" id="2.40.30.10">
    <property type="entry name" value="Translation factors"/>
    <property type="match status" value="2"/>
</dbReference>
<keyword evidence="15 18" id="KW-0472">Membrane</keyword>
<dbReference type="Pfam" id="PF00175">
    <property type="entry name" value="NAD_binding_1"/>
    <property type="match status" value="1"/>
</dbReference>
<dbReference type="PROSITE" id="PS51384">
    <property type="entry name" value="FAD_FR"/>
    <property type="match status" value="1"/>
</dbReference>
<evidence type="ECO:0000256" key="12">
    <source>
        <dbReference type="ARBA" id="ARBA00023002"/>
    </source>
</evidence>
<evidence type="ECO:0000256" key="3">
    <source>
        <dbReference type="ARBA" id="ARBA00022516"/>
    </source>
</evidence>
<keyword evidence="13" id="KW-0756">Sterol biosynthesis</keyword>
<evidence type="ECO:0000313" key="21">
    <source>
        <dbReference type="EMBL" id="KAK5696119.1"/>
    </source>
</evidence>
<keyword evidence="8" id="KW-0274">FAD</keyword>
<reference evidence="21" key="1">
    <citation type="submission" date="2023-08" db="EMBL/GenBank/DDBJ databases">
        <title>Black Yeasts Isolated from many extreme environments.</title>
        <authorList>
            <person name="Coleine C."/>
            <person name="Stajich J.E."/>
            <person name="Selbmann L."/>
        </authorList>
    </citation>
    <scope>NUCLEOTIDE SEQUENCE</scope>
    <source>
        <strain evidence="21">CCFEE 5810</strain>
    </source>
</reference>
<dbReference type="GO" id="GO:0005829">
    <property type="term" value="C:cytosol"/>
    <property type="evidence" value="ECO:0007669"/>
    <property type="project" value="TreeGrafter"/>
</dbReference>
<evidence type="ECO:0000256" key="2">
    <source>
        <dbReference type="ARBA" id="ARBA00001974"/>
    </source>
</evidence>
<evidence type="ECO:0000259" key="20">
    <source>
        <dbReference type="PROSITE" id="PS51384"/>
    </source>
</evidence>
<comment type="catalytic activity">
    <reaction evidence="18">
        <text>2 oxidized [cytochrome P450] + NADPH = 2 reduced [cytochrome P450] + NADP(+) + H(+)</text>
        <dbReference type="Rhea" id="RHEA:24040"/>
        <dbReference type="Rhea" id="RHEA-COMP:14627"/>
        <dbReference type="Rhea" id="RHEA-COMP:14628"/>
        <dbReference type="ChEBI" id="CHEBI:15378"/>
        <dbReference type="ChEBI" id="CHEBI:55376"/>
        <dbReference type="ChEBI" id="CHEBI:57783"/>
        <dbReference type="ChEBI" id="CHEBI:58349"/>
        <dbReference type="ChEBI" id="CHEBI:60344"/>
        <dbReference type="EC" id="1.6.2.4"/>
    </reaction>
</comment>
<keyword evidence="12 18" id="KW-0560">Oxidoreductase</keyword>
<keyword evidence="16" id="KW-1207">Sterol metabolism</keyword>
<evidence type="ECO:0000256" key="4">
    <source>
        <dbReference type="ARBA" id="ARBA00022630"/>
    </source>
</evidence>
<dbReference type="InterPro" id="IPR001433">
    <property type="entry name" value="OxRdtase_FAD/NAD-bd"/>
</dbReference>
<evidence type="ECO:0000313" key="22">
    <source>
        <dbReference type="Proteomes" id="UP001310594"/>
    </source>
</evidence>
<dbReference type="EC" id="1.6.2.4" evidence="18"/>
<evidence type="ECO:0000256" key="16">
    <source>
        <dbReference type="ARBA" id="ARBA00023166"/>
    </source>
</evidence>
<evidence type="ECO:0000256" key="11">
    <source>
        <dbReference type="ARBA" id="ARBA00022989"/>
    </source>
</evidence>
<keyword evidence="3" id="KW-0444">Lipid biosynthesis</keyword>
<evidence type="ECO:0000256" key="7">
    <source>
        <dbReference type="ARBA" id="ARBA00022824"/>
    </source>
</evidence>
<comment type="function">
    <text evidence="18">This enzyme is required for electron transfer from NADP to cytochrome P450.</text>
</comment>
<dbReference type="SUPFAM" id="SSF52218">
    <property type="entry name" value="Flavoproteins"/>
    <property type="match status" value="1"/>
</dbReference>
<dbReference type="SUPFAM" id="SSF63380">
    <property type="entry name" value="Riboflavin synthase domain-like"/>
    <property type="match status" value="1"/>
</dbReference>
<evidence type="ECO:0000259" key="19">
    <source>
        <dbReference type="PROSITE" id="PS50902"/>
    </source>
</evidence>
<dbReference type="Gene3D" id="3.40.50.360">
    <property type="match status" value="1"/>
</dbReference>
<evidence type="ECO:0000256" key="15">
    <source>
        <dbReference type="ARBA" id="ARBA00023136"/>
    </source>
</evidence>
<feature type="domain" description="Flavodoxin-like" evidence="19">
    <location>
        <begin position="86"/>
        <end position="233"/>
    </location>
</feature>
<evidence type="ECO:0000256" key="13">
    <source>
        <dbReference type="ARBA" id="ARBA00023011"/>
    </source>
</evidence>
<dbReference type="Gene3D" id="1.20.990.10">
    <property type="entry name" value="NADPH-cytochrome p450 Reductase, Chain A, domain 3"/>
    <property type="match status" value="1"/>
</dbReference>
<keyword evidence="4" id="KW-0285">Flavoprotein</keyword>
<feature type="domain" description="FAD-binding FR-type" evidence="20">
    <location>
        <begin position="284"/>
        <end position="526"/>
    </location>
</feature>
<dbReference type="PIRSF" id="PIRSF000208">
    <property type="entry name" value="P450R"/>
    <property type="match status" value="1"/>
</dbReference>
<dbReference type="Pfam" id="PF00667">
    <property type="entry name" value="FAD_binding_1"/>
    <property type="match status" value="1"/>
</dbReference>
<sequence>MATTAYLPLQQTLGDFVHYARLDDFAAVAAVALLSTAYISKGRLWRKPDPYSFKLYERPQQQPGAIKAAEQSKNLAERLEQSNANIAILWASQSGTAERMAGRLAKDLRKHFGARVLLLDLSDIDPASCADLPETKLAIFLASTFGEGDPSDNMHDFWAWLHQDQGDLKDLSALRYLAFGLGNSNYKHYNHVIDVVASQLEARGAHALLPTARADDANGDTEEHFLEWKECVFDVFQGQLGYKQQEAGYEPSLRIIEDASLEPIDLHHGIPQTRNAKKPSSTESKIYALPIIQSRELFSDATDRNCVHMELDLSPFQDLKYRTGDHLAIWPVNPAAEVELLVNVLGLNGRRSSPCLVQSADDTPVKVPSPTTIDALLEHYLEVCAPVSREHVGLLATFAPTDAARDLLTKISAEKLVYAEYLASNHVTLGRLLQSACGEDGAWVRLPMSLVIEVLPAMQPRYYSISSSSVVQARKATITAVVSDTTLSTSGERIPGLATNYLLSQMDGQHPRGIEYSMPTPHQPLQRGKIHAHLRKSGFKLPALASTPIVMVGAGTGVAPFRAFIQERARLKGMGREVGPTKLYFGCRNAAQDFIYEDDIAEAAVKLEDAFSMTTAFSRPDNAGNKRYVQDRIVEEAAQVCDLLMDGNAYFYICGSAAMAREVTDAVAKIVMARQGWTEEQMKGFADRQKRQKRWHQDVWG</sequence>
<dbReference type="EMBL" id="JAVRQU010000013">
    <property type="protein sequence ID" value="KAK5696119.1"/>
    <property type="molecule type" value="Genomic_DNA"/>
</dbReference>
<dbReference type="GO" id="GO:0010181">
    <property type="term" value="F:FMN binding"/>
    <property type="evidence" value="ECO:0007669"/>
    <property type="project" value="InterPro"/>
</dbReference>
<dbReference type="AlphaFoldDB" id="A0AAN7W7B7"/>
<dbReference type="InterPro" id="IPR001709">
    <property type="entry name" value="Flavoprot_Pyr_Nucl_cyt_Rdtase"/>
</dbReference>
<dbReference type="GO" id="GO:0005789">
    <property type="term" value="C:endoplasmic reticulum membrane"/>
    <property type="evidence" value="ECO:0007669"/>
    <property type="project" value="UniProtKB-SubCell"/>
</dbReference>
<dbReference type="GO" id="GO:0003958">
    <property type="term" value="F:NADPH-hemoprotein reductase activity"/>
    <property type="evidence" value="ECO:0007669"/>
    <property type="project" value="UniProtKB-EC"/>
</dbReference>
<dbReference type="PANTHER" id="PTHR19384">
    <property type="entry name" value="NITRIC OXIDE SYNTHASE-RELATED"/>
    <property type="match status" value="1"/>
</dbReference>
<dbReference type="Pfam" id="PF00258">
    <property type="entry name" value="Flavodoxin_1"/>
    <property type="match status" value="1"/>
</dbReference>
<comment type="cofactor">
    <cofactor evidence="2">
        <name>FAD</name>
        <dbReference type="ChEBI" id="CHEBI:57692"/>
    </cofactor>
</comment>
<dbReference type="InterPro" id="IPR017927">
    <property type="entry name" value="FAD-bd_FR_type"/>
</dbReference>
<dbReference type="InterPro" id="IPR001094">
    <property type="entry name" value="Flavdoxin-like"/>
</dbReference>
<dbReference type="InterPro" id="IPR039261">
    <property type="entry name" value="FNR_nucleotide-bd"/>
</dbReference>
<evidence type="ECO:0000256" key="1">
    <source>
        <dbReference type="ARBA" id="ARBA00001917"/>
    </source>
</evidence>
<evidence type="ECO:0000256" key="10">
    <source>
        <dbReference type="ARBA" id="ARBA00022955"/>
    </source>
</evidence>
<dbReference type="FunFam" id="3.40.50.80:FF:000032">
    <property type="entry name" value="NADPH-dependent diflavin oxidoreductase 1"/>
    <property type="match status" value="1"/>
</dbReference>
<evidence type="ECO:0000256" key="9">
    <source>
        <dbReference type="ARBA" id="ARBA00022857"/>
    </source>
</evidence>
<keyword evidence="11" id="KW-1133">Transmembrane helix</keyword>
<keyword evidence="6" id="KW-0812">Transmembrane</keyword>
<proteinExistence type="inferred from homology"/>
<dbReference type="Proteomes" id="UP001310594">
    <property type="component" value="Unassembled WGS sequence"/>
</dbReference>
<dbReference type="GO" id="GO:0050660">
    <property type="term" value="F:flavin adenine dinucleotide binding"/>
    <property type="evidence" value="ECO:0007669"/>
    <property type="project" value="TreeGrafter"/>
</dbReference>
<dbReference type="InterPro" id="IPR023173">
    <property type="entry name" value="NADPH_Cyt_P450_Rdtase_alpha"/>
</dbReference>
<dbReference type="PANTHER" id="PTHR19384:SF108">
    <property type="entry name" value="NADPH--CYTOCHROME P450 REDUCTASE"/>
    <property type="match status" value="1"/>
</dbReference>
<evidence type="ECO:0000256" key="6">
    <source>
        <dbReference type="ARBA" id="ARBA00022692"/>
    </source>
</evidence>
<evidence type="ECO:0000256" key="8">
    <source>
        <dbReference type="ARBA" id="ARBA00022827"/>
    </source>
</evidence>
<evidence type="ECO:0000256" key="5">
    <source>
        <dbReference type="ARBA" id="ARBA00022643"/>
    </source>
</evidence>
<dbReference type="InterPro" id="IPR029039">
    <property type="entry name" value="Flavoprotein-like_sf"/>
</dbReference>
<name>A0AAN7W7B7_9PEZI</name>
<dbReference type="Gene3D" id="3.40.50.80">
    <property type="entry name" value="Nucleotide-binding domain of ferredoxin-NADP reductase (FNR) module"/>
    <property type="match status" value="1"/>
</dbReference>
<evidence type="ECO:0000256" key="18">
    <source>
        <dbReference type="PIRNR" id="PIRNR000208"/>
    </source>
</evidence>
<dbReference type="SUPFAM" id="SSF52343">
    <property type="entry name" value="Ferredoxin reductase-like, C-terminal NADP-linked domain"/>
    <property type="match status" value="1"/>
</dbReference>
<dbReference type="GO" id="GO:0016126">
    <property type="term" value="P:sterol biosynthetic process"/>
    <property type="evidence" value="ECO:0007669"/>
    <property type="project" value="UniProtKB-KW"/>
</dbReference>
<keyword evidence="5" id="KW-0288">FMN</keyword>
<dbReference type="PRINTS" id="PR00369">
    <property type="entry name" value="FLAVODOXIN"/>
</dbReference>
<keyword evidence="10" id="KW-0752">Steroid biosynthesis</keyword>
<evidence type="ECO:0000256" key="14">
    <source>
        <dbReference type="ARBA" id="ARBA00023098"/>
    </source>
</evidence>
<comment type="cofactor">
    <cofactor evidence="1">
        <name>FMN</name>
        <dbReference type="ChEBI" id="CHEBI:58210"/>
    </cofactor>
</comment>
<keyword evidence="7 18" id="KW-0256">Endoplasmic reticulum</keyword>
<accession>A0AAN7W7B7</accession>
<dbReference type="InterPro" id="IPR008254">
    <property type="entry name" value="Flavodoxin/NO_synth"/>
</dbReference>
<dbReference type="PRINTS" id="PR00371">
    <property type="entry name" value="FPNCR"/>
</dbReference>
<dbReference type="InterPro" id="IPR003097">
    <property type="entry name" value="CysJ-like_FAD-binding"/>
</dbReference>
<keyword evidence="9 18" id="KW-0521">NADP</keyword>
<evidence type="ECO:0000256" key="17">
    <source>
        <dbReference type="ARBA" id="ARBA00023221"/>
    </source>
</evidence>
<gene>
    <name evidence="21" type="primary">NCP1</name>
    <name evidence="21" type="ORF">LTR97_008539</name>
</gene>
<comment type="similarity">
    <text evidence="18">In the C-terminal section; belongs to the flavoprotein pyridine nucleotide cytochrome reductase family.</text>
</comment>
<protein>
    <recommendedName>
        <fullName evidence="18">NADPH--cytochrome P450 reductase</fullName>
        <ecNumber evidence="18">1.6.2.4</ecNumber>
    </recommendedName>
</protein>
<keyword evidence="17" id="KW-0753">Steroid metabolism</keyword>
<dbReference type="InterPro" id="IPR017938">
    <property type="entry name" value="Riboflavin_synthase-like_b-brl"/>
</dbReference>
<organism evidence="21 22">
    <name type="scientific">Elasticomyces elasticus</name>
    <dbReference type="NCBI Taxonomy" id="574655"/>
    <lineage>
        <taxon>Eukaryota</taxon>
        <taxon>Fungi</taxon>
        <taxon>Dikarya</taxon>
        <taxon>Ascomycota</taxon>
        <taxon>Pezizomycotina</taxon>
        <taxon>Dothideomycetes</taxon>
        <taxon>Dothideomycetidae</taxon>
        <taxon>Mycosphaerellales</taxon>
        <taxon>Teratosphaeriaceae</taxon>
        <taxon>Elasticomyces</taxon>
    </lineage>
</organism>